<dbReference type="PROSITE" id="PS00678">
    <property type="entry name" value="WD_REPEATS_1"/>
    <property type="match status" value="1"/>
</dbReference>
<evidence type="ECO:0000256" key="1">
    <source>
        <dbReference type="ARBA" id="ARBA00022574"/>
    </source>
</evidence>
<comment type="caution">
    <text evidence="4">The sequence shown here is derived from an EMBL/GenBank/DDBJ whole genome shotgun (WGS) entry which is preliminary data.</text>
</comment>
<dbReference type="InterPro" id="IPR001680">
    <property type="entry name" value="WD40_rpt"/>
</dbReference>
<dbReference type="PROSITE" id="PS50082">
    <property type="entry name" value="WD_REPEATS_2"/>
    <property type="match status" value="1"/>
</dbReference>
<gene>
    <name evidence="4" type="ORF">RFI_27940</name>
</gene>
<dbReference type="PROSITE" id="PS50294">
    <property type="entry name" value="WD_REPEATS_REGION"/>
    <property type="match status" value="1"/>
</dbReference>
<dbReference type="Pfam" id="PF00400">
    <property type="entry name" value="WD40"/>
    <property type="match status" value="1"/>
</dbReference>
<dbReference type="AlphaFoldDB" id="X6M6B5"/>
<dbReference type="InterPro" id="IPR015943">
    <property type="entry name" value="WD40/YVTN_repeat-like_dom_sf"/>
</dbReference>
<dbReference type="PANTHER" id="PTHR22847">
    <property type="entry name" value="WD40 REPEAT PROTEIN"/>
    <property type="match status" value="1"/>
</dbReference>
<dbReference type="PANTHER" id="PTHR22847:SF637">
    <property type="entry name" value="WD REPEAT DOMAIN 5B"/>
    <property type="match status" value="1"/>
</dbReference>
<keyword evidence="1 3" id="KW-0853">WD repeat</keyword>
<organism evidence="4 5">
    <name type="scientific">Reticulomyxa filosa</name>
    <dbReference type="NCBI Taxonomy" id="46433"/>
    <lineage>
        <taxon>Eukaryota</taxon>
        <taxon>Sar</taxon>
        <taxon>Rhizaria</taxon>
        <taxon>Retaria</taxon>
        <taxon>Foraminifera</taxon>
        <taxon>Monothalamids</taxon>
        <taxon>Reticulomyxidae</taxon>
        <taxon>Reticulomyxa</taxon>
    </lineage>
</organism>
<dbReference type="GO" id="GO:1990234">
    <property type="term" value="C:transferase complex"/>
    <property type="evidence" value="ECO:0007669"/>
    <property type="project" value="UniProtKB-ARBA"/>
</dbReference>
<dbReference type="InterPro" id="IPR019775">
    <property type="entry name" value="WD40_repeat_CS"/>
</dbReference>
<name>X6M6B5_RETFI</name>
<dbReference type="SUPFAM" id="SSF50978">
    <property type="entry name" value="WD40 repeat-like"/>
    <property type="match status" value="1"/>
</dbReference>
<feature type="non-terminal residue" evidence="4">
    <location>
        <position position="153"/>
    </location>
</feature>
<accession>X6M6B5</accession>
<evidence type="ECO:0000256" key="3">
    <source>
        <dbReference type="PROSITE-ProRule" id="PRU00221"/>
    </source>
</evidence>
<reference evidence="4 5" key="1">
    <citation type="journal article" date="2013" name="Curr. Biol.">
        <title>The Genome of the Foraminiferan Reticulomyxa filosa.</title>
        <authorList>
            <person name="Glockner G."/>
            <person name="Hulsmann N."/>
            <person name="Schleicher M."/>
            <person name="Noegel A.A."/>
            <person name="Eichinger L."/>
            <person name="Gallinger C."/>
            <person name="Pawlowski J."/>
            <person name="Sierra R."/>
            <person name="Euteneuer U."/>
            <person name="Pillet L."/>
            <person name="Moustafa A."/>
            <person name="Platzer M."/>
            <person name="Groth M."/>
            <person name="Szafranski K."/>
            <person name="Schliwa M."/>
        </authorList>
    </citation>
    <scope>NUCLEOTIDE SEQUENCE [LARGE SCALE GENOMIC DNA]</scope>
</reference>
<dbReference type="EMBL" id="ASPP01024069">
    <property type="protein sequence ID" value="ETO09439.1"/>
    <property type="molecule type" value="Genomic_DNA"/>
</dbReference>
<evidence type="ECO:0000313" key="4">
    <source>
        <dbReference type="EMBL" id="ETO09439.1"/>
    </source>
</evidence>
<keyword evidence="5" id="KW-1185">Reference proteome</keyword>
<dbReference type="Gene3D" id="2.130.10.10">
    <property type="entry name" value="YVTN repeat-like/Quinoprotein amine dehydrogenase"/>
    <property type="match status" value="1"/>
</dbReference>
<feature type="repeat" description="WD" evidence="3">
    <location>
        <begin position="85"/>
        <end position="128"/>
    </location>
</feature>
<dbReference type="Proteomes" id="UP000023152">
    <property type="component" value="Unassembled WGS sequence"/>
</dbReference>
<proteinExistence type="predicted"/>
<evidence type="ECO:0000256" key="2">
    <source>
        <dbReference type="ARBA" id="ARBA00022737"/>
    </source>
</evidence>
<protein>
    <submittedName>
        <fullName evidence="4">Uncharacterized protein</fullName>
    </submittedName>
</protein>
<dbReference type="SMART" id="SM00320">
    <property type="entry name" value="WD40"/>
    <property type="match status" value="1"/>
</dbReference>
<evidence type="ECO:0000313" key="5">
    <source>
        <dbReference type="Proteomes" id="UP000023152"/>
    </source>
</evidence>
<sequence length="153" mass="18130">MGNRTTVETKKSAQLLLVSFILTRSEICLFFEKEKEIPLIIQHWTRISKIKLGWIHDFNNIIIKYAINIFIFDFFRLSLKLLNTFTGHAKCVKSIDYSTFDDKQFICSGSDDKTVRVWDIDSNKQIQSFNEHLSCVHCVKFSPYHYHNNRQYI</sequence>
<keyword evidence="2" id="KW-0677">Repeat</keyword>
<dbReference type="InterPro" id="IPR036322">
    <property type="entry name" value="WD40_repeat_dom_sf"/>
</dbReference>